<reference evidence="2" key="1">
    <citation type="submission" date="2020-06" db="EMBL/GenBank/DDBJ databases">
        <authorList>
            <consortium name="Plant Systems Biology data submission"/>
        </authorList>
    </citation>
    <scope>NUCLEOTIDE SEQUENCE</scope>
    <source>
        <strain evidence="2">D6</strain>
    </source>
</reference>
<keyword evidence="1" id="KW-1133">Transmembrane helix</keyword>
<dbReference type="Proteomes" id="UP001153069">
    <property type="component" value="Unassembled WGS sequence"/>
</dbReference>
<protein>
    <submittedName>
        <fullName evidence="2">Uncharacterized protein</fullName>
    </submittedName>
</protein>
<evidence type="ECO:0000256" key="1">
    <source>
        <dbReference type="SAM" id="Phobius"/>
    </source>
</evidence>
<feature type="transmembrane region" description="Helical" evidence="1">
    <location>
        <begin position="58"/>
        <end position="91"/>
    </location>
</feature>
<feature type="transmembrane region" description="Helical" evidence="1">
    <location>
        <begin position="6"/>
        <end position="25"/>
    </location>
</feature>
<comment type="caution">
    <text evidence="2">The sequence shown here is derived from an EMBL/GenBank/DDBJ whole genome shotgun (WGS) entry which is preliminary data.</text>
</comment>
<keyword evidence="1" id="KW-0812">Transmembrane</keyword>
<proteinExistence type="predicted"/>
<dbReference type="EMBL" id="CAICTM010001741">
    <property type="protein sequence ID" value="CAB9525884.1"/>
    <property type="molecule type" value="Genomic_DNA"/>
</dbReference>
<organism evidence="2 3">
    <name type="scientific">Seminavis robusta</name>
    <dbReference type="NCBI Taxonomy" id="568900"/>
    <lineage>
        <taxon>Eukaryota</taxon>
        <taxon>Sar</taxon>
        <taxon>Stramenopiles</taxon>
        <taxon>Ochrophyta</taxon>
        <taxon>Bacillariophyta</taxon>
        <taxon>Bacillariophyceae</taxon>
        <taxon>Bacillariophycidae</taxon>
        <taxon>Naviculales</taxon>
        <taxon>Naviculaceae</taxon>
        <taxon>Seminavis</taxon>
    </lineage>
</organism>
<feature type="transmembrane region" description="Helical" evidence="1">
    <location>
        <begin position="111"/>
        <end position="128"/>
    </location>
</feature>
<keyword evidence="3" id="KW-1185">Reference proteome</keyword>
<gene>
    <name evidence="2" type="ORF">SEMRO_1743_G294780.1</name>
</gene>
<name>A0A9N8EVM4_9STRA</name>
<dbReference type="AlphaFoldDB" id="A0A9N8EVM4"/>
<evidence type="ECO:0000313" key="2">
    <source>
        <dbReference type="EMBL" id="CAB9525884.1"/>
    </source>
</evidence>
<keyword evidence="1" id="KW-0472">Membrane</keyword>
<evidence type="ECO:0000313" key="3">
    <source>
        <dbReference type="Proteomes" id="UP001153069"/>
    </source>
</evidence>
<sequence>MLSDTLLSIFLALNVVFLLGTAAWFRFDHASSPGRFQPLLTDSLIDEVMWQYSLRSNLLLFGCTLSAYLLYIGEIGFLLACFACFSVLNMITDALYVYDEVALFPKVKKGHQIAGVVIWVVAVAYWISKARTKKD</sequence>
<accession>A0A9N8EVM4</accession>